<dbReference type="GO" id="GO:0006355">
    <property type="term" value="P:regulation of DNA-templated transcription"/>
    <property type="evidence" value="ECO:0007669"/>
    <property type="project" value="InterPro"/>
</dbReference>
<dbReference type="Pfam" id="PF22513">
    <property type="entry name" value="FitA-like_RHH"/>
    <property type="match status" value="1"/>
</dbReference>
<proteinExistence type="predicted"/>
<keyword evidence="3" id="KW-1185">Reference proteome</keyword>
<dbReference type="InterPro" id="IPR013321">
    <property type="entry name" value="Arc_rbn_hlx_hlx"/>
</dbReference>
<comment type="caution">
    <text evidence="2">The sequence shown here is derived from an EMBL/GenBank/DDBJ whole genome shotgun (WGS) entry which is preliminary data.</text>
</comment>
<evidence type="ECO:0000259" key="1">
    <source>
        <dbReference type="Pfam" id="PF22513"/>
    </source>
</evidence>
<dbReference type="AlphaFoldDB" id="A0A542ZT23"/>
<dbReference type="InterPro" id="IPR010985">
    <property type="entry name" value="Ribbon_hlx_hlx"/>
</dbReference>
<dbReference type="Gene3D" id="1.10.1220.10">
    <property type="entry name" value="Met repressor-like"/>
    <property type="match status" value="1"/>
</dbReference>
<dbReference type="SUPFAM" id="SSF47598">
    <property type="entry name" value="Ribbon-helix-helix"/>
    <property type="match status" value="1"/>
</dbReference>
<dbReference type="Proteomes" id="UP000316196">
    <property type="component" value="Unassembled WGS sequence"/>
</dbReference>
<sequence>MRAITVRNLDDEVHRALMERAHANKRSMEAEAREILTREVRADVAFPNVLVEFYYACREDPAELPEITRDMEPPRVEFE</sequence>
<protein>
    <recommendedName>
        <fullName evidence="1">Antitoxin FitA-like ribbon-helix-helix domain-containing protein</fullName>
    </recommendedName>
</protein>
<feature type="domain" description="Antitoxin FitA-like ribbon-helix-helix" evidence="1">
    <location>
        <begin position="3"/>
        <end position="40"/>
    </location>
</feature>
<dbReference type="InterPro" id="IPR053853">
    <property type="entry name" value="FitA-like_RHH"/>
</dbReference>
<name>A0A542ZT23_9ACTN</name>
<evidence type="ECO:0000313" key="3">
    <source>
        <dbReference type="Proteomes" id="UP000316196"/>
    </source>
</evidence>
<dbReference type="RefSeq" id="WP_142093158.1">
    <property type="nucleotide sequence ID" value="NZ_BAAAMD010000002.1"/>
</dbReference>
<dbReference type="EMBL" id="VFOR01000001">
    <property type="protein sequence ID" value="TQL63436.1"/>
    <property type="molecule type" value="Genomic_DNA"/>
</dbReference>
<reference evidence="2 3" key="1">
    <citation type="submission" date="2019-06" db="EMBL/GenBank/DDBJ databases">
        <title>Sequencing the genomes of 1000 actinobacteria strains.</title>
        <authorList>
            <person name="Klenk H.-P."/>
        </authorList>
    </citation>
    <scope>NUCLEOTIDE SEQUENCE [LARGE SCALE GENOMIC DNA]</scope>
    <source>
        <strain evidence="2 3">DSM 8251</strain>
    </source>
</reference>
<gene>
    <name evidence="2" type="ORF">FB460_1248</name>
</gene>
<evidence type="ECO:0000313" key="2">
    <source>
        <dbReference type="EMBL" id="TQL63436.1"/>
    </source>
</evidence>
<accession>A0A542ZT23</accession>
<dbReference type="OrthoDB" id="2389872at2"/>
<organism evidence="2 3">
    <name type="scientific">Propioniferax innocua</name>
    <dbReference type="NCBI Taxonomy" id="1753"/>
    <lineage>
        <taxon>Bacteria</taxon>
        <taxon>Bacillati</taxon>
        <taxon>Actinomycetota</taxon>
        <taxon>Actinomycetes</taxon>
        <taxon>Propionibacteriales</taxon>
        <taxon>Propionibacteriaceae</taxon>
        <taxon>Propioniferax</taxon>
    </lineage>
</organism>